<organism evidence="2 3">
    <name type="scientific">Lithospermum erythrorhizon</name>
    <name type="common">Purple gromwell</name>
    <name type="synonym">Lithospermum officinale var. erythrorhizon</name>
    <dbReference type="NCBI Taxonomy" id="34254"/>
    <lineage>
        <taxon>Eukaryota</taxon>
        <taxon>Viridiplantae</taxon>
        <taxon>Streptophyta</taxon>
        <taxon>Embryophyta</taxon>
        <taxon>Tracheophyta</taxon>
        <taxon>Spermatophyta</taxon>
        <taxon>Magnoliopsida</taxon>
        <taxon>eudicotyledons</taxon>
        <taxon>Gunneridae</taxon>
        <taxon>Pentapetalae</taxon>
        <taxon>asterids</taxon>
        <taxon>lamiids</taxon>
        <taxon>Boraginales</taxon>
        <taxon>Boraginaceae</taxon>
        <taxon>Boraginoideae</taxon>
        <taxon>Lithospermeae</taxon>
        <taxon>Lithospermum</taxon>
    </lineage>
</organism>
<dbReference type="InterPro" id="IPR036047">
    <property type="entry name" value="F-box-like_dom_sf"/>
</dbReference>
<protein>
    <recommendedName>
        <fullName evidence="1">F-box domain-containing protein</fullName>
    </recommendedName>
</protein>
<dbReference type="AlphaFoldDB" id="A0AAV3PH50"/>
<dbReference type="Gene3D" id="1.20.1280.50">
    <property type="match status" value="1"/>
</dbReference>
<keyword evidence="3" id="KW-1185">Reference proteome</keyword>
<sequence>MVVIPNDVVTDILSRLPVKPLLRFRCVRKSWRDLVDSRKFIKLHLNKTRESNFHRKLILQDTSGLYSADFNKIVANNVVVPFVNATRICCCNGLLCMKSCMKLPSLGLDRTPIARFPVAEVDLISGFGYDVDADDYKLMVLLKIENQLGELLYSLKSNSWREIMPFPYYLKSDEYPGV</sequence>
<dbReference type="CDD" id="cd22157">
    <property type="entry name" value="F-box_AtFBW1-like"/>
    <property type="match status" value="1"/>
</dbReference>
<dbReference type="Pfam" id="PF00646">
    <property type="entry name" value="F-box"/>
    <property type="match status" value="1"/>
</dbReference>
<evidence type="ECO:0000313" key="3">
    <source>
        <dbReference type="Proteomes" id="UP001454036"/>
    </source>
</evidence>
<dbReference type="SUPFAM" id="SSF81383">
    <property type="entry name" value="F-box domain"/>
    <property type="match status" value="1"/>
</dbReference>
<dbReference type="PROSITE" id="PS50181">
    <property type="entry name" value="FBOX"/>
    <property type="match status" value="1"/>
</dbReference>
<dbReference type="PANTHER" id="PTHR31111">
    <property type="entry name" value="BNAA05G37150D PROTEIN-RELATED"/>
    <property type="match status" value="1"/>
</dbReference>
<dbReference type="EMBL" id="BAABME010001392">
    <property type="protein sequence ID" value="GAA0149367.1"/>
    <property type="molecule type" value="Genomic_DNA"/>
</dbReference>
<comment type="caution">
    <text evidence="2">The sequence shown here is derived from an EMBL/GenBank/DDBJ whole genome shotgun (WGS) entry which is preliminary data.</text>
</comment>
<reference evidence="2 3" key="1">
    <citation type="submission" date="2024-01" db="EMBL/GenBank/DDBJ databases">
        <title>The complete chloroplast genome sequence of Lithospermum erythrorhizon: insights into the phylogenetic relationship among Boraginaceae species and the maternal lineages of purple gromwells.</title>
        <authorList>
            <person name="Okada T."/>
            <person name="Watanabe K."/>
        </authorList>
    </citation>
    <scope>NUCLEOTIDE SEQUENCE [LARGE SCALE GENOMIC DNA]</scope>
</reference>
<proteinExistence type="predicted"/>
<dbReference type="InterPro" id="IPR001810">
    <property type="entry name" value="F-box_dom"/>
</dbReference>
<gene>
    <name evidence="2" type="ORF">LIER_08561</name>
</gene>
<evidence type="ECO:0000259" key="1">
    <source>
        <dbReference type="PROSITE" id="PS50181"/>
    </source>
</evidence>
<evidence type="ECO:0000313" key="2">
    <source>
        <dbReference type="EMBL" id="GAA0149367.1"/>
    </source>
</evidence>
<name>A0AAV3PH50_LITER</name>
<dbReference type="PANTHER" id="PTHR31111:SF136">
    <property type="entry name" value="F-BOX ASSOCIATED DOMAIN-CONTAINING PROTEIN"/>
    <property type="match status" value="1"/>
</dbReference>
<dbReference type="Proteomes" id="UP001454036">
    <property type="component" value="Unassembled WGS sequence"/>
</dbReference>
<accession>A0AAV3PH50</accession>
<dbReference type="SMART" id="SM00256">
    <property type="entry name" value="FBOX"/>
    <property type="match status" value="1"/>
</dbReference>
<feature type="domain" description="F-box" evidence="1">
    <location>
        <begin position="1"/>
        <end position="43"/>
    </location>
</feature>